<gene>
    <name evidence="2" type="ORF">PGLA2088_LOCUS32739</name>
</gene>
<sequence>VANTAEVLRRLRRDQGLFGELAVGELEDLAELCSPFGFRKAEVLFARGEPASWFGVLLSGRASASLPHGGAGGGELRLGDHLPGEVVGASRAALWEKSHARAYTLRAEEDGCIAVISYDQLENVRRLQPGLHHAILRVVLGQLADACGSFFRGCPVSCSVRWPLGAFTERRLLDFFLKLRDEGKLFPGADYHTLLALSCRLRVTQWQARTSVLARGEPLAGALLVLDGKLTGFRDAGGGPSVWFGPGDCLGLESVLGGVRPCP</sequence>
<dbReference type="SMART" id="SM00100">
    <property type="entry name" value="cNMP"/>
    <property type="match status" value="1"/>
</dbReference>
<dbReference type="CDD" id="cd00038">
    <property type="entry name" value="CAP_ED"/>
    <property type="match status" value="1"/>
</dbReference>
<dbReference type="EMBL" id="CAJNNW010030339">
    <property type="protein sequence ID" value="CAE8703181.1"/>
    <property type="molecule type" value="Genomic_DNA"/>
</dbReference>
<feature type="non-terminal residue" evidence="2">
    <location>
        <position position="1"/>
    </location>
</feature>
<proteinExistence type="predicted"/>
<evidence type="ECO:0000313" key="2">
    <source>
        <dbReference type="EMBL" id="CAE8703181.1"/>
    </source>
</evidence>
<feature type="domain" description="Cyclic nucleotide-binding" evidence="1">
    <location>
        <begin position="17"/>
        <end position="124"/>
    </location>
</feature>
<evidence type="ECO:0000259" key="1">
    <source>
        <dbReference type="PROSITE" id="PS50042"/>
    </source>
</evidence>
<dbReference type="Gene3D" id="2.60.120.10">
    <property type="entry name" value="Jelly Rolls"/>
    <property type="match status" value="1"/>
</dbReference>
<dbReference type="PROSITE" id="PS50042">
    <property type="entry name" value="CNMP_BINDING_3"/>
    <property type="match status" value="1"/>
</dbReference>
<accession>A0A813KL90</accession>
<dbReference type="Proteomes" id="UP000626109">
    <property type="component" value="Unassembled WGS sequence"/>
</dbReference>
<dbReference type="AlphaFoldDB" id="A0A813KL90"/>
<dbReference type="Pfam" id="PF00027">
    <property type="entry name" value="cNMP_binding"/>
    <property type="match status" value="1"/>
</dbReference>
<comment type="caution">
    <text evidence="2">The sequence shown here is derived from an EMBL/GenBank/DDBJ whole genome shotgun (WGS) entry which is preliminary data.</text>
</comment>
<evidence type="ECO:0000313" key="3">
    <source>
        <dbReference type="Proteomes" id="UP000626109"/>
    </source>
</evidence>
<dbReference type="InterPro" id="IPR018490">
    <property type="entry name" value="cNMP-bd_dom_sf"/>
</dbReference>
<dbReference type="SUPFAM" id="SSF51206">
    <property type="entry name" value="cAMP-binding domain-like"/>
    <property type="match status" value="2"/>
</dbReference>
<feature type="non-terminal residue" evidence="2">
    <location>
        <position position="263"/>
    </location>
</feature>
<dbReference type="InterPro" id="IPR000595">
    <property type="entry name" value="cNMP-bd_dom"/>
</dbReference>
<organism evidence="2 3">
    <name type="scientific">Polarella glacialis</name>
    <name type="common">Dinoflagellate</name>
    <dbReference type="NCBI Taxonomy" id="89957"/>
    <lineage>
        <taxon>Eukaryota</taxon>
        <taxon>Sar</taxon>
        <taxon>Alveolata</taxon>
        <taxon>Dinophyceae</taxon>
        <taxon>Suessiales</taxon>
        <taxon>Suessiaceae</taxon>
        <taxon>Polarella</taxon>
    </lineage>
</organism>
<reference evidence="2" key="1">
    <citation type="submission" date="2021-02" db="EMBL/GenBank/DDBJ databases">
        <authorList>
            <person name="Dougan E. K."/>
            <person name="Rhodes N."/>
            <person name="Thang M."/>
            <person name="Chan C."/>
        </authorList>
    </citation>
    <scope>NUCLEOTIDE SEQUENCE</scope>
</reference>
<protein>
    <recommendedName>
        <fullName evidence="1">Cyclic nucleotide-binding domain-containing protein</fullName>
    </recommendedName>
</protein>
<dbReference type="InterPro" id="IPR014710">
    <property type="entry name" value="RmlC-like_jellyroll"/>
</dbReference>
<name>A0A813KL90_POLGL</name>